<sequence length="186" mass="21817">MVEENTLSINISGLVGYTVLMNPESNKLIILLGDVHDGVSYCNNNQKIWIDSILDKLLNKKEMKILLEEVPREGLELVELWPDAIHTRRLKNWFLSNQDNIVPIDIRPYLIPFSHQKYHLNMIDDIEKNMIMKNYLQTLDSLFKLNNIPLKNSIIFFNKIIDALHDKTTQKGVFKMYKLLKKNINH</sequence>
<reference evidence="1 2" key="1">
    <citation type="journal article" date="2010" name="Proc. Natl. Acad. Sci. U.S.A.">
        <title>Giant virus with a remarkable complement of genes infects marine zooplankton.</title>
        <authorList>
            <person name="Fischer M.G."/>
            <person name="Allen M.J."/>
            <person name="Wilson W.H."/>
            <person name="Suttle C.A."/>
        </authorList>
    </citation>
    <scope>NUCLEOTIDE SEQUENCE [LARGE SCALE GENOMIC DNA]</scope>
    <source>
        <strain evidence="1 2">BV-PW1</strain>
    </source>
</reference>
<organismHost>
    <name type="scientific">Cafeteria roenbergensis</name>
    <name type="common">Marine flagellate</name>
    <dbReference type="NCBI Taxonomy" id="33653"/>
</organismHost>
<dbReference type="RefSeq" id="YP_003969920.1">
    <property type="nucleotide sequence ID" value="NC_014637.1"/>
</dbReference>
<dbReference type="GeneID" id="9887690"/>
<dbReference type="Proteomes" id="UP000029781">
    <property type="component" value="Segment"/>
</dbReference>
<gene>
    <name evidence="1" type="ORF">crov288</name>
</gene>
<dbReference type="KEGG" id="vg:9887690"/>
<protein>
    <submittedName>
        <fullName evidence="1">Uncharacterized protein</fullName>
    </submittedName>
</protein>
<name>E3T558_CROVB</name>
<evidence type="ECO:0000313" key="2">
    <source>
        <dbReference type="Proteomes" id="UP000029781"/>
    </source>
</evidence>
<keyword evidence="2" id="KW-1185">Reference proteome</keyword>
<dbReference type="EMBL" id="GU244497">
    <property type="protein sequence ID" value="ADO67321.1"/>
    <property type="molecule type" value="Genomic_DNA"/>
</dbReference>
<accession>E3T558</accession>
<organism evidence="1 2">
    <name type="scientific">Cafeteria roenbergensis virus (strain BV-PW1)</name>
    <name type="common">CroV</name>
    <dbReference type="NCBI Taxonomy" id="693272"/>
    <lineage>
        <taxon>Viruses</taxon>
        <taxon>Varidnaviria</taxon>
        <taxon>Bamfordvirae</taxon>
        <taxon>Nucleocytoviricota</taxon>
        <taxon>Megaviricetes</taxon>
        <taxon>Imitervirales</taxon>
        <taxon>Mimiviridae</taxon>
        <taxon>Aliimimivirinae</taxon>
        <taxon>Rheavirus</taxon>
        <taxon>Rheavirus sinusmexicani</taxon>
    </lineage>
</organism>
<proteinExistence type="predicted"/>
<evidence type="ECO:0000313" key="1">
    <source>
        <dbReference type="EMBL" id="ADO67321.1"/>
    </source>
</evidence>